<evidence type="ECO:0000313" key="2">
    <source>
        <dbReference type="Proteomes" id="UP000224502"/>
    </source>
</evidence>
<gene>
    <name evidence="1" type="ORF">LW31_024</name>
</gene>
<organism evidence="1 2">
    <name type="scientific">Lactococcus phage LW31</name>
    <dbReference type="NCBI Taxonomy" id="1965478"/>
    <lineage>
        <taxon>Viruses</taxon>
        <taxon>Duplodnaviria</taxon>
        <taxon>Heunggongvirae</taxon>
        <taxon>Uroviricota</taxon>
        <taxon>Caudoviricetes</taxon>
        <taxon>Teubervirus</taxon>
        <taxon>Teubervirus LW31</taxon>
    </lineage>
</organism>
<dbReference type="EMBL" id="KY554762">
    <property type="protein sequence ID" value="ARM65626.1"/>
    <property type="molecule type" value="Genomic_DNA"/>
</dbReference>
<accession>A0A1W6JHC0</accession>
<evidence type="ECO:0000313" key="1">
    <source>
        <dbReference type="EMBL" id="ARM65626.1"/>
    </source>
</evidence>
<proteinExistence type="predicted"/>
<protein>
    <submittedName>
        <fullName evidence="1">Uncharacterized protein</fullName>
    </submittedName>
</protein>
<dbReference type="Proteomes" id="UP000224502">
    <property type="component" value="Segment"/>
</dbReference>
<sequence length="51" mass="5954">MIDREEDYTISAIVYMKHEFVDTDNLSYYDKDGVYYPSSNTIDFAISQSMA</sequence>
<reference evidence="1 2" key="1">
    <citation type="journal article" date="2017" name="Viruses">
        <title>Phage Biodiversity in Artisanal Cheese Wheys Reflects the Complexity of the Fermentation Process.</title>
        <authorList>
            <person name="Mahony J."/>
            <person name="Moscarelli A."/>
            <person name="Kelleher P."/>
            <person name="Lugli G.A."/>
            <person name="Ventura M."/>
            <person name="Settanni L."/>
            <person name="van Sinderen D."/>
        </authorList>
    </citation>
    <scope>NUCLEOTIDE SEQUENCE [LARGE SCALE GENOMIC DNA]</scope>
</reference>
<keyword evidence="2" id="KW-1185">Reference proteome</keyword>
<name>A0A1W6JHC0_9CAUD</name>